<reference evidence="3 4" key="1">
    <citation type="submission" date="2019-11" db="EMBL/GenBank/DDBJ databases">
        <title>Whole-genome sequence of the anaerobic purple sulfur bacterium Allochromatium palmeri DSM 15591.</title>
        <authorList>
            <person name="Kyndt J.A."/>
            <person name="Meyer T.E."/>
        </authorList>
    </citation>
    <scope>NUCLEOTIDE SEQUENCE [LARGE SCALE GENOMIC DNA]</scope>
    <source>
        <strain evidence="3 4">DSM 15591</strain>
    </source>
</reference>
<dbReference type="Pfam" id="PF00188">
    <property type="entry name" value="CAP"/>
    <property type="match status" value="1"/>
</dbReference>
<feature type="chain" id="PRO_5026738479" description="SCP domain-containing protein" evidence="1">
    <location>
        <begin position="24"/>
        <end position="683"/>
    </location>
</feature>
<protein>
    <recommendedName>
        <fullName evidence="2">SCP domain-containing protein</fullName>
    </recommendedName>
</protein>
<comment type="caution">
    <text evidence="3">The sequence shown here is derived from an EMBL/GenBank/DDBJ whole genome shotgun (WGS) entry which is preliminary data.</text>
</comment>
<proteinExistence type="predicted"/>
<dbReference type="Proteomes" id="UP000434044">
    <property type="component" value="Unassembled WGS sequence"/>
</dbReference>
<dbReference type="InterPro" id="IPR014044">
    <property type="entry name" value="CAP_dom"/>
</dbReference>
<name>A0A6N8EIZ1_9GAMM</name>
<dbReference type="EMBL" id="WNKT01000048">
    <property type="protein sequence ID" value="MTW22676.1"/>
    <property type="molecule type" value="Genomic_DNA"/>
</dbReference>
<dbReference type="OrthoDB" id="480426at2"/>
<dbReference type="Gene3D" id="2.60.120.260">
    <property type="entry name" value="Galactose-binding domain-like"/>
    <property type="match status" value="1"/>
</dbReference>
<sequence length="683" mass="73427">MSNWPIRAPWLLLGLIATLSAIAAPQPPASIPADWFRPNAPLAEGDGTAGFVVDPSQRETSRLFYQSVFMASENLETGWTGDLNGCVPGTLSADYQDATILRVNWFRAMAGVPANIVLDSDFSDKAQQAALMMAANGQLSHTPPSSWSCYTSDGAEAAGNSNLSLGNAGPDAIFSQMRDDGTNNAAVGHRRWILHPQTARMGAGSLPGTAGHWASNALWVFDDNLWAARPAVRDGFIAWPPPGYMPYQSVFARWSFSYDDADFSTAGVTMTRDGSPVALTLEALSYRAGENTLVWLPAPYQEGDAWARPTADETYQVTVSNVLLDGARLAFTYQVTVFDPSEKGLDYVPQSLIGPEALSVGATAFFEFTPVAVADRYQWRVSMATDYTTIGDAESGLGDWLAATSPEYAVISNERAASGVASFHLAHPQPMDEQTLTFNRSLLPAADAQLWFSSWLGWATEQQVATVEISEDGGQSWVAIWEQPGTQQPPASAAFESVTVPLGDYADRSVSLRFNYRYLGGTYYPQTTADVGWFIDDVELSGVATLNLEAIQATDTDSRFAYTPSAAGTVLLQVRPLLFGSYPGEWSPVKQIAVTAGASECSTLAETLASLNLDNGHHVYRSEISLDIQGTIQVGGEAFLLLAAPTIRFQPGFRIEAGGRLSATAQAVSCDALSRAQSSVYVD</sequence>
<evidence type="ECO:0000256" key="1">
    <source>
        <dbReference type="SAM" id="SignalP"/>
    </source>
</evidence>
<evidence type="ECO:0000313" key="3">
    <source>
        <dbReference type="EMBL" id="MTW22676.1"/>
    </source>
</evidence>
<evidence type="ECO:0000313" key="4">
    <source>
        <dbReference type="Proteomes" id="UP000434044"/>
    </source>
</evidence>
<accession>A0A6N8EIZ1</accession>
<organism evidence="3 4">
    <name type="scientific">Allochromatium palmeri</name>
    <dbReference type="NCBI Taxonomy" id="231048"/>
    <lineage>
        <taxon>Bacteria</taxon>
        <taxon>Pseudomonadati</taxon>
        <taxon>Pseudomonadota</taxon>
        <taxon>Gammaproteobacteria</taxon>
        <taxon>Chromatiales</taxon>
        <taxon>Chromatiaceae</taxon>
        <taxon>Allochromatium</taxon>
    </lineage>
</organism>
<dbReference type="Gene3D" id="3.40.33.10">
    <property type="entry name" value="CAP"/>
    <property type="match status" value="1"/>
</dbReference>
<gene>
    <name evidence="3" type="ORF">GJ668_16540</name>
</gene>
<feature type="domain" description="SCP" evidence="2">
    <location>
        <begin position="102"/>
        <end position="211"/>
    </location>
</feature>
<evidence type="ECO:0000259" key="2">
    <source>
        <dbReference type="Pfam" id="PF00188"/>
    </source>
</evidence>
<dbReference type="SUPFAM" id="SSF55797">
    <property type="entry name" value="PR-1-like"/>
    <property type="match status" value="1"/>
</dbReference>
<feature type="signal peptide" evidence="1">
    <location>
        <begin position="1"/>
        <end position="23"/>
    </location>
</feature>
<keyword evidence="1" id="KW-0732">Signal</keyword>
<dbReference type="InterPro" id="IPR035940">
    <property type="entry name" value="CAP_sf"/>
</dbReference>
<dbReference type="AlphaFoldDB" id="A0A6N8EIZ1"/>
<keyword evidence="4" id="KW-1185">Reference proteome</keyword>